<gene>
    <name evidence="10" type="primary">miaA</name>
    <name evidence="14" type="ORF">A3G45_00095</name>
</gene>
<dbReference type="AlphaFoldDB" id="A0A1G2IMW2"/>
<feature type="binding site" evidence="10">
    <location>
        <begin position="11"/>
        <end position="16"/>
    </location>
    <ligand>
        <name>substrate</name>
    </ligand>
</feature>
<evidence type="ECO:0000256" key="4">
    <source>
        <dbReference type="ARBA" id="ARBA00022679"/>
    </source>
</evidence>
<feature type="site" description="Interaction with substrate tRNA" evidence="10">
    <location>
        <position position="123"/>
    </location>
</feature>
<accession>A0A1G2IMW2</accession>
<dbReference type="GO" id="GO:0052381">
    <property type="term" value="F:tRNA dimethylallyltransferase activity"/>
    <property type="evidence" value="ECO:0007669"/>
    <property type="project" value="UniProtKB-UniRule"/>
</dbReference>
<sequence length="299" mass="34555">MNRLIVVLGPTASGKTELSIKLAKKYNGEVVSADSRQIYRGMDIGTAKPTKKEMGTIPHWILDIKNPNEPYTVAEFKNDAIKIIRDIQKRNKLPILVGGTGLYIKAVVENLDIPRIGANPLLRQKIEKEAKKNGLDFVFQKLIKLDPEAAYIIDSKNPRRVIRALEITLLTKKPFSQQRRSGKPLFDVLKIGVSTAKERLKEKIYLRVDKMIKEGLVKEVEYLVNKYGADQQAFDAIGYREIIKYINNKKPLGQVIAEMKINTWHYAKRQTTWFKKDKRINWVRNYKETERVIDKFIMK</sequence>
<evidence type="ECO:0000256" key="7">
    <source>
        <dbReference type="ARBA" id="ARBA00022840"/>
    </source>
</evidence>
<feature type="region of interest" description="Interaction with substrate tRNA" evidence="10">
    <location>
        <begin position="34"/>
        <end position="37"/>
    </location>
</feature>
<dbReference type="GO" id="GO:0005524">
    <property type="term" value="F:ATP binding"/>
    <property type="evidence" value="ECO:0007669"/>
    <property type="project" value="UniProtKB-UniRule"/>
</dbReference>
<dbReference type="Gene3D" id="3.40.50.300">
    <property type="entry name" value="P-loop containing nucleotide triphosphate hydrolases"/>
    <property type="match status" value="1"/>
</dbReference>
<dbReference type="GO" id="GO:0006400">
    <property type="term" value="P:tRNA modification"/>
    <property type="evidence" value="ECO:0007669"/>
    <property type="project" value="TreeGrafter"/>
</dbReference>
<dbReference type="PANTHER" id="PTHR11088">
    <property type="entry name" value="TRNA DIMETHYLALLYLTRANSFERASE"/>
    <property type="match status" value="1"/>
</dbReference>
<evidence type="ECO:0000256" key="8">
    <source>
        <dbReference type="ARBA" id="ARBA00022842"/>
    </source>
</evidence>
<keyword evidence="8 10" id="KW-0460">Magnesium</keyword>
<feature type="site" description="Interaction with substrate tRNA" evidence="10">
    <location>
        <position position="100"/>
    </location>
</feature>
<dbReference type="InterPro" id="IPR018022">
    <property type="entry name" value="IPT"/>
</dbReference>
<dbReference type="Gene3D" id="1.10.20.140">
    <property type="match status" value="1"/>
</dbReference>
<comment type="subunit">
    <text evidence="10">Monomer.</text>
</comment>
<comment type="catalytic activity">
    <reaction evidence="9 10 11">
        <text>adenosine(37) in tRNA + dimethylallyl diphosphate = N(6)-dimethylallyladenosine(37) in tRNA + diphosphate</text>
        <dbReference type="Rhea" id="RHEA:26482"/>
        <dbReference type="Rhea" id="RHEA-COMP:10162"/>
        <dbReference type="Rhea" id="RHEA-COMP:10375"/>
        <dbReference type="ChEBI" id="CHEBI:33019"/>
        <dbReference type="ChEBI" id="CHEBI:57623"/>
        <dbReference type="ChEBI" id="CHEBI:74411"/>
        <dbReference type="ChEBI" id="CHEBI:74415"/>
        <dbReference type="EC" id="2.5.1.75"/>
    </reaction>
</comment>
<evidence type="ECO:0000256" key="1">
    <source>
        <dbReference type="ARBA" id="ARBA00001946"/>
    </source>
</evidence>
<feature type="binding site" evidence="10">
    <location>
        <begin position="9"/>
        <end position="16"/>
    </location>
    <ligand>
        <name>ATP</name>
        <dbReference type="ChEBI" id="CHEBI:30616"/>
    </ligand>
</feature>
<keyword evidence="4 10" id="KW-0808">Transferase</keyword>
<evidence type="ECO:0000256" key="9">
    <source>
        <dbReference type="ARBA" id="ARBA00049563"/>
    </source>
</evidence>
<comment type="caution">
    <text evidence="14">The sequence shown here is derived from an EMBL/GenBank/DDBJ whole genome shotgun (WGS) entry which is preliminary data.</text>
</comment>
<evidence type="ECO:0000256" key="12">
    <source>
        <dbReference type="RuleBase" id="RU003784"/>
    </source>
</evidence>
<evidence type="ECO:0000256" key="6">
    <source>
        <dbReference type="ARBA" id="ARBA00022741"/>
    </source>
</evidence>
<evidence type="ECO:0000256" key="2">
    <source>
        <dbReference type="ARBA" id="ARBA00003213"/>
    </source>
</evidence>
<protein>
    <recommendedName>
        <fullName evidence="10">tRNA dimethylallyltransferase</fullName>
        <ecNumber evidence="10">2.5.1.75</ecNumber>
    </recommendedName>
    <alternativeName>
        <fullName evidence="10">Dimethylallyl diphosphate:tRNA dimethylallyltransferase</fullName>
        <shortName evidence="10">DMAPP:tRNA dimethylallyltransferase</shortName>
        <shortName evidence="10">DMATase</shortName>
    </alternativeName>
    <alternativeName>
        <fullName evidence="10">Isopentenyl-diphosphate:tRNA isopentenyltransferase</fullName>
        <shortName evidence="10">IPP transferase</shortName>
        <shortName evidence="10">IPPT</shortName>
        <shortName evidence="10">IPTase</shortName>
    </alternativeName>
</protein>
<dbReference type="NCBIfam" id="TIGR00174">
    <property type="entry name" value="miaA"/>
    <property type="match status" value="1"/>
</dbReference>
<dbReference type="Proteomes" id="UP000178632">
    <property type="component" value="Unassembled WGS sequence"/>
</dbReference>
<dbReference type="Pfam" id="PF01715">
    <property type="entry name" value="IPPT"/>
    <property type="match status" value="1"/>
</dbReference>
<dbReference type="SUPFAM" id="SSF52540">
    <property type="entry name" value="P-loop containing nucleoside triphosphate hydrolases"/>
    <property type="match status" value="1"/>
</dbReference>
<proteinExistence type="inferred from homology"/>
<dbReference type="HAMAP" id="MF_00185">
    <property type="entry name" value="IPP_trans"/>
    <property type="match status" value="1"/>
</dbReference>
<evidence type="ECO:0000256" key="11">
    <source>
        <dbReference type="RuleBase" id="RU003783"/>
    </source>
</evidence>
<name>A0A1G2IMW2_9BACT</name>
<evidence type="ECO:0000256" key="10">
    <source>
        <dbReference type="HAMAP-Rule" id="MF_00185"/>
    </source>
</evidence>
<organism evidence="14 15">
    <name type="scientific">Candidatus Staskawiczbacteria bacterium RIFCSPLOWO2_12_FULL_37_15</name>
    <dbReference type="NCBI Taxonomy" id="1802218"/>
    <lineage>
        <taxon>Bacteria</taxon>
        <taxon>Candidatus Staskawicziibacteriota</taxon>
    </lineage>
</organism>
<comment type="cofactor">
    <cofactor evidence="1 10">
        <name>Mg(2+)</name>
        <dbReference type="ChEBI" id="CHEBI:18420"/>
    </cofactor>
</comment>
<reference evidence="14 15" key="1">
    <citation type="journal article" date="2016" name="Nat. Commun.">
        <title>Thousands of microbial genomes shed light on interconnected biogeochemical processes in an aquifer system.</title>
        <authorList>
            <person name="Anantharaman K."/>
            <person name="Brown C.T."/>
            <person name="Hug L.A."/>
            <person name="Sharon I."/>
            <person name="Castelle C.J."/>
            <person name="Probst A.J."/>
            <person name="Thomas B.C."/>
            <person name="Singh A."/>
            <person name="Wilkins M.J."/>
            <person name="Karaoz U."/>
            <person name="Brodie E.L."/>
            <person name="Williams K.H."/>
            <person name="Hubbard S.S."/>
            <person name="Banfield J.F."/>
        </authorList>
    </citation>
    <scope>NUCLEOTIDE SEQUENCE [LARGE SCALE GENOMIC DNA]</scope>
</reference>
<evidence type="ECO:0000256" key="3">
    <source>
        <dbReference type="ARBA" id="ARBA00005842"/>
    </source>
</evidence>
<keyword evidence="6 10" id="KW-0547">Nucleotide-binding</keyword>
<evidence type="ECO:0000313" key="15">
    <source>
        <dbReference type="Proteomes" id="UP000178632"/>
    </source>
</evidence>
<dbReference type="EC" id="2.5.1.75" evidence="10"/>
<comment type="caution">
    <text evidence="10">Lacks conserved residue(s) required for the propagation of feature annotation.</text>
</comment>
<dbReference type="InterPro" id="IPR027417">
    <property type="entry name" value="P-loop_NTPase"/>
</dbReference>
<evidence type="ECO:0000313" key="14">
    <source>
        <dbReference type="EMBL" id="OGZ75887.1"/>
    </source>
</evidence>
<dbReference type="PANTHER" id="PTHR11088:SF60">
    <property type="entry name" value="TRNA DIMETHYLALLYLTRANSFERASE"/>
    <property type="match status" value="1"/>
</dbReference>
<comment type="similarity">
    <text evidence="3 10 13">Belongs to the IPP transferase family.</text>
</comment>
<dbReference type="InterPro" id="IPR039657">
    <property type="entry name" value="Dimethylallyltransferase"/>
</dbReference>
<evidence type="ECO:0000256" key="5">
    <source>
        <dbReference type="ARBA" id="ARBA00022694"/>
    </source>
</evidence>
<dbReference type="EMBL" id="MHPE01000043">
    <property type="protein sequence ID" value="OGZ75887.1"/>
    <property type="molecule type" value="Genomic_DNA"/>
</dbReference>
<evidence type="ECO:0000256" key="13">
    <source>
        <dbReference type="RuleBase" id="RU003785"/>
    </source>
</evidence>
<keyword evidence="7 10" id="KW-0067">ATP-binding</keyword>
<keyword evidence="5 10" id="KW-0819">tRNA processing</keyword>
<comment type="function">
    <text evidence="2 10 12">Catalyzes the transfer of a dimethylallyl group onto the adenine at position 37 in tRNAs that read codons beginning with uridine, leading to the formation of N6-(dimethylallyl)adenosine (i(6)A).</text>
</comment>